<proteinExistence type="inferred from homology"/>
<dbReference type="InterPro" id="IPR017452">
    <property type="entry name" value="GPCR_Rhodpsn_7TM"/>
</dbReference>
<dbReference type="Pfam" id="PF03402">
    <property type="entry name" value="V1R"/>
    <property type="match status" value="1"/>
</dbReference>
<protein>
    <recommendedName>
        <fullName evidence="11">Vomeronasal type-1 receptor</fullName>
    </recommendedName>
</protein>
<keyword evidence="10 11" id="KW-0807">Transducer</keyword>
<dbReference type="InterPro" id="IPR004072">
    <property type="entry name" value="Vmron_rcpt_1"/>
</dbReference>
<dbReference type="Ensembl" id="ENSOANT00000054232.1">
    <property type="protein sequence ID" value="ENSOANP00000034200.1"/>
    <property type="gene ID" value="ENSOANG00000047692.1"/>
</dbReference>
<dbReference type="OMA" id="RRIRMFR"/>
<dbReference type="PANTHER" id="PTHR24062">
    <property type="entry name" value="VOMERONASAL TYPE-1 RECEPTOR"/>
    <property type="match status" value="1"/>
</dbReference>
<evidence type="ECO:0000256" key="8">
    <source>
        <dbReference type="ARBA" id="ARBA00023136"/>
    </source>
</evidence>
<keyword evidence="8 11" id="KW-0472">Membrane</keyword>
<keyword evidence="7 11" id="KW-0297">G-protein coupled receptor</keyword>
<evidence type="ECO:0000313" key="14">
    <source>
        <dbReference type="Proteomes" id="UP000002279"/>
    </source>
</evidence>
<evidence type="ECO:0000259" key="12">
    <source>
        <dbReference type="PROSITE" id="PS50262"/>
    </source>
</evidence>
<gene>
    <name evidence="13" type="primary">ORNANAV1R3064</name>
</gene>
<dbReference type="OrthoDB" id="9606139at2759"/>
<dbReference type="GO" id="GO:0019236">
    <property type="term" value="P:response to pheromone"/>
    <property type="evidence" value="ECO:0007669"/>
    <property type="project" value="UniProtKB-KW"/>
</dbReference>
<evidence type="ECO:0000256" key="2">
    <source>
        <dbReference type="ARBA" id="ARBA00010663"/>
    </source>
</evidence>
<keyword evidence="5 11" id="KW-0812">Transmembrane</keyword>
<feature type="transmembrane region" description="Helical" evidence="11">
    <location>
        <begin position="83"/>
        <end position="104"/>
    </location>
</feature>
<dbReference type="RefSeq" id="NP_001240385.1">
    <property type="nucleotide sequence ID" value="NM_001253456.2"/>
</dbReference>
<evidence type="ECO:0000256" key="1">
    <source>
        <dbReference type="ARBA" id="ARBA00004651"/>
    </source>
</evidence>
<keyword evidence="4 11" id="KW-0589">Pheromone response</keyword>
<evidence type="ECO:0000313" key="13">
    <source>
        <dbReference type="Ensembl" id="ENSOANP00000034200.1"/>
    </source>
</evidence>
<dbReference type="AlphaFoldDB" id="A0A6I8MZS5"/>
<dbReference type="GO" id="GO:0005550">
    <property type="term" value="F:pheromone binding"/>
    <property type="evidence" value="ECO:0000318"/>
    <property type="project" value="GO_Central"/>
</dbReference>
<evidence type="ECO:0000256" key="6">
    <source>
        <dbReference type="ARBA" id="ARBA00022989"/>
    </source>
</evidence>
<keyword evidence="3 11" id="KW-1003">Cell membrane</keyword>
<evidence type="ECO:0000256" key="10">
    <source>
        <dbReference type="ARBA" id="ARBA00023224"/>
    </source>
</evidence>
<dbReference type="SUPFAM" id="SSF81321">
    <property type="entry name" value="Family A G protein-coupled receptor-like"/>
    <property type="match status" value="1"/>
</dbReference>
<dbReference type="Proteomes" id="UP000002279">
    <property type="component" value="Chromosome X5"/>
</dbReference>
<accession>A0A6I8MZS5</accession>
<evidence type="ECO:0000256" key="5">
    <source>
        <dbReference type="ARBA" id="ARBA00022692"/>
    </source>
</evidence>
<evidence type="ECO:0000256" key="3">
    <source>
        <dbReference type="ARBA" id="ARBA00022475"/>
    </source>
</evidence>
<feature type="transmembrane region" description="Helical" evidence="11">
    <location>
        <begin position="45"/>
        <end position="63"/>
    </location>
</feature>
<evidence type="ECO:0000256" key="11">
    <source>
        <dbReference type="RuleBase" id="RU364061"/>
    </source>
</evidence>
<dbReference type="FunFam" id="1.20.1070.10:FF:000081">
    <property type="entry name" value="Vomeronasal type-1 receptor"/>
    <property type="match status" value="1"/>
</dbReference>
<dbReference type="GeneTree" id="ENSGT01030000234553"/>
<feature type="domain" description="G-protein coupled receptors family 1 profile" evidence="12">
    <location>
        <begin position="22"/>
        <end position="286"/>
    </location>
</feature>
<evidence type="ECO:0000256" key="9">
    <source>
        <dbReference type="ARBA" id="ARBA00023170"/>
    </source>
</evidence>
<dbReference type="GeneID" id="100311302"/>
<dbReference type="PRINTS" id="PR01534">
    <property type="entry name" value="VOMERONASL1R"/>
</dbReference>
<feature type="transmembrane region" description="Helical" evidence="11">
    <location>
        <begin position="272"/>
        <end position="289"/>
    </location>
</feature>
<feature type="transmembrane region" description="Helical" evidence="11">
    <location>
        <begin position="12"/>
        <end position="33"/>
    </location>
</feature>
<dbReference type="PROSITE" id="PS50262">
    <property type="entry name" value="G_PROTEIN_RECEP_F1_2"/>
    <property type="match status" value="1"/>
</dbReference>
<reference evidence="13 14" key="1">
    <citation type="journal article" date="2008" name="Nature">
        <title>Genome analysis of the platypus reveals unique signatures of evolution.</title>
        <authorList>
            <person name="Warren W.C."/>
            <person name="Hillier L.W."/>
            <person name="Marshall Graves J.A."/>
            <person name="Birney E."/>
            <person name="Ponting C.P."/>
            <person name="Grutzner F."/>
            <person name="Belov K."/>
            <person name="Miller W."/>
            <person name="Clarke L."/>
            <person name="Chinwalla A.T."/>
            <person name="Yang S.P."/>
            <person name="Heger A."/>
            <person name="Locke D.P."/>
            <person name="Miethke P."/>
            <person name="Waters P.D."/>
            <person name="Veyrunes F."/>
            <person name="Fulton L."/>
            <person name="Fulton B."/>
            <person name="Graves T."/>
            <person name="Wallis J."/>
            <person name="Puente X.S."/>
            <person name="Lopez-Otin C."/>
            <person name="Ordonez G.R."/>
            <person name="Eichler E.E."/>
            <person name="Chen L."/>
            <person name="Cheng Z."/>
            <person name="Deakin J.E."/>
            <person name="Alsop A."/>
            <person name="Thompson K."/>
            <person name="Kirby P."/>
            <person name="Papenfuss A.T."/>
            <person name="Wakefield M.J."/>
            <person name="Olender T."/>
            <person name="Lancet D."/>
            <person name="Huttley G.A."/>
            <person name="Smit A.F."/>
            <person name="Pask A."/>
            <person name="Temple-Smith P."/>
            <person name="Batzer M.A."/>
            <person name="Walker J.A."/>
            <person name="Konkel M.K."/>
            <person name="Harris R.S."/>
            <person name="Whittington C.M."/>
            <person name="Wong E.S."/>
            <person name="Gemmell N.J."/>
            <person name="Buschiazzo E."/>
            <person name="Vargas Jentzsch I.M."/>
            <person name="Merkel A."/>
            <person name="Schmitz J."/>
            <person name="Zemann A."/>
            <person name="Churakov G."/>
            <person name="Kriegs J.O."/>
            <person name="Brosius J."/>
            <person name="Murchison E.P."/>
            <person name="Sachidanandam R."/>
            <person name="Smith C."/>
            <person name="Hannon G.J."/>
            <person name="Tsend-Ayush E."/>
            <person name="McMillan D."/>
            <person name="Attenborough R."/>
            <person name="Rens W."/>
            <person name="Ferguson-Smith M."/>
            <person name="Lefevre C.M."/>
            <person name="Sharp J.A."/>
            <person name="Nicholas K.R."/>
            <person name="Ray D.A."/>
            <person name="Kube M."/>
            <person name="Reinhardt R."/>
            <person name="Pringle T.H."/>
            <person name="Taylor J."/>
            <person name="Jones R.C."/>
            <person name="Nixon B."/>
            <person name="Dacheux J.L."/>
            <person name="Niwa H."/>
            <person name="Sekita Y."/>
            <person name="Huang X."/>
            <person name="Stark A."/>
            <person name="Kheradpour P."/>
            <person name="Kellis M."/>
            <person name="Flicek P."/>
            <person name="Chen Y."/>
            <person name="Webber C."/>
            <person name="Hardison R."/>
            <person name="Nelson J."/>
            <person name="Hallsworth-Pepin K."/>
            <person name="Delehaunty K."/>
            <person name="Markovic C."/>
            <person name="Minx P."/>
            <person name="Feng Y."/>
            <person name="Kremitzki C."/>
            <person name="Mitreva M."/>
            <person name="Glasscock J."/>
            <person name="Wylie T."/>
            <person name="Wohldmann P."/>
            <person name="Thiru P."/>
            <person name="Nhan M.N."/>
            <person name="Pohl C.S."/>
            <person name="Smith S.M."/>
            <person name="Hou S."/>
            <person name="Nefedov M."/>
            <person name="de Jong P.J."/>
            <person name="Renfree M.B."/>
            <person name="Mardis E.R."/>
            <person name="Wilson R.K."/>
        </authorList>
    </citation>
    <scope>NUCLEOTIDE SEQUENCE [LARGE SCALE GENOMIC DNA]</scope>
    <source>
        <strain evidence="13 14">Glennie</strain>
    </source>
</reference>
<dbReference type="CTD" id="100311302"/>
<comment type="subcellular location">
    <subcellularLocation>
        <location evidence="1 11">Cell membrane</location>
        <topology evidence="1 11">Multi-pass membrane protein</topology>
    </subcellularLocation>
</comment>
<dbReference type="GO" id="GO:0007606">
    <property type="term" value="P:sensory perception of chemical stimulus"/>
    <property type="evidence" value="ECO:0007669"/>
    <property type="project" value="UniProtKB-ARBA"/>
</dbReference>
<reference evidence="13" key="2">
    <citation type="submission" date="2025-08" db="UniProtKB">
        <authorList>
            <consortium name="Ensembl"/>
        </authorList>
    </citation>
    <scope>IDENTIFICATION</scope>
    <source>
        <strain evidence="13">Glennie</strain>
    </source>
</reference>
<keyword evidence="6 11" id="KW-1133">Transmembrane helix</keyword>
<dbReference type="GO" id="GO:0016503">
    <property type="term" value="F:pheromone receptor activity"/>
    <property type="evidence" value="ECO:0007669"/>
    <property type="project" value="InterPro"/>
</dbReference>
<reference evidence="13" key="3">
    <citation type="submission" date="2025-09" db="UniProtKB">
        <authorList>
            <consortium name="Ensembl"/>
        </authorList>
    </citation>
    <scope>IDENTIFICATION</scope>
    <source>
        <strain evidence="13">Glennie</strain>
    </source>
</reference>
<comment type="similarity">
    <text evidence="2 11">Belongs to the G-protein coupled receptor 1 family.</text>
</comment>
<keyword evidence="9 11" id="KW-0675">Receptor</keyword>
<dbReference type="GO" id="GO:0005886">
    <property type="term" value="C:plasma membrane"/>
    <property type="evidence" value="ECO:0000318"/>
    <property type="project" value="GO_Central"/>
</dbReference>
<feature type="transmembrane region" description="Helical" evidence="11">
    <location>
        <begin position="236"/>
        <end position="260"/>
    </location>
</feature>
<dbReference type="Gene3D" id="1.20.1070.10">
    <property type="entry name" value="Rhodopsin 7-helix transmembrane proteins"/>
    <property type="match status" value="1"/>
</dbReference>
<sequence length="309" mass="34565">MNATEISLGILYLLKFTTGVSMNVFLLLFYCRVISTSPKINSSDLILAHLTLANTIVLLILGIPETLSAWGLRNFLGDTGCKIIMYLFRVARGLAICTTCLLSVFQAVTISPGTSQWAGVKAKLPRCIIPSCVLSWILNLLVEFDTLLNMTGPQSSNSVQIMLDLKYCSKVSDSSKIHVLIAVVRSLRDMFFVGLMIVTSGYMVFVLHRHHRQVRHLQGPSHPARAMPEVRAAKRVIVFVTLYVILYGRQSIMLSVLLTLKGYSPLLVKSHMVLSFTFSTISPFLIIHGDRRIRMFRKRESLVSDMEPS</sequence>
<organism evidence="13 14">
    <name type="scientific">Ornithorhynchus anatinus</name>
    <name type="common">Duckbill platypus</name>
    <dbReference type="NCBI Taxonomy" id="9258"/>
    <lineage>
        <taxon>Eukaryota</taxon>
        <taxon>Metazoa</taxon>
        <taxon>Chordata</taxon>
        <taxon>Craniata</taxon>
        <taxon>Vertebrata</taxon>
        <taxon>Euteleostomi</taxon>
        <taxon>Mammalia</taxon>
        <taxon>Monotremata</taxon>
        <taxon>Ornithorhynchidae</taxon>
        <taxon>Ornithorhynchus</taxon>
    </lineage>
</organism>
<keyword evidence="14" id="KW-1185">Reference proteome</keyword>
<name>A0A6I8MZS5_ORNAN</name>
<evidence type="ECO:0000256" key="7">
    <source>
        <dbReference type="ARBA" id="ARBA00023040"/>
    </source>
</evidence>
<evidence type="ECO:0000256" key="4">
    <source>
        <dbReference type="ARBA" id="ARBA00022507"/>
    </source>
</evidence>
<dbReference type="InParanoid" id="A0A6I8MZS5"/>
<dbReference type="KEGG" id="oaa:100311302"/>
<feature type="transmembrane region" description="Helical" evidence="11">
    <location>
        <begin position="190"/>
        <end position="207"/>
    </location>
</feature>